<evidence type="ECO:0000313" key="2">
    <source>
        <dbReference type="EMBL" id="MCH87946.1"/>
    </source>
</evidence>
<feature type="compositionally biased region" description="Basic and acidic residues" evidence="1">
    <location>
        <begin position="144"/>
        <end position="162"/>
    </location>
</feature>
<gene>
    <name evidence="2" type="ORF">A2U01_0008827</name>
</gene>
<reference evidence="2 3" key="1">
    <citation type="journal article" date="2018" name="Front. Plant Sci.">
        <title>Red Clover (Trifolium pratense) and Zigzag Clover (T. medium) - A Picture of Genomic Similarities and Differences.</title>
        <authorList>
            <person name="Dluhosova J."/>
            <person name="Istvanek J."/>
            <person name="Nedelnik J."/>
            <person name="Repkova J."/>
        </authorList>
    </citation>
    <scope>NUCLEOTIDE SEQUENCE [LARGE SCALE GENOMIC DNA]</scope>
    <source>
        <strain evidence="3">cv. 10/8</strain>
        <tissue evidence="2">Leaf</tissue>
    </source>
</reference>
<name>A0A392MK97_9FABA</name>
<feature type="compositionally biased region" description="Polar residues" evidence="1">
    <location>
        <begin position="192"/>
        <end position="206"/>
    </location>
</feature>
<protein>
    <submittedName>
        <fullName evidence="2">Sister chromatid cohesion PDS5-like protein</fullName>
    </submittedName>
</protein>
<organism evidence="2 3">
    <name type="scientific">Trifolium medium</name>
    <dbReference type="NCBI Taxonomy" id="97028"/>
    <lineage>
        <taxon>Eukaryota</taxon>
        <taxon>Viridiplantae</taxon>
        <taxon>Streptophyta</taxon>
        <taxon>Embryophyta</taxon>
        <taxon>Tracheophyta</taxon>
        <taxon>Spermatophyta</taxon>
        <taxon>Magnoliopsida</taxon>
        <taxon>eudicotyledons</taxon>
        <taxon>Gunneridae</taxon>
        <taxon>Pentapetalae</taxon>
        <taxon>rosids</taxon>
        <taxon>fabids</taxon>
        <taxon>Fabales</taxon>
        <taxon>Fabaceae</taxon>
        <taxon>Papilionoideae</taxon>
        <taxon>50 kb inversion clade</taxon>
        <taxon>NPAAA clade</taxon>
        <taxon>Hologalegina</taxon>
        <taxon>IRL clade</taxon>
        <taxon>Trifolieae</taxon>
        <taxon>Trifolium</taxon>
    </lineage>
</organism>
<keyword evidence="3" id="KW-1185">Reference proteome</keyword>
<feature type="non-terminal residue" evidence="2">
    <location>
        <position position="233"/>
    </location>
</feature>
<sequence>MCLKNLPLAAVSERDLPAGTGSYTVIGLTQSRCRIRTPIKPVSEVKSWVVDDTALTHFESLELEMVRSQLAEDEASKDNEENEIPLGVMLKQIKSQVVSGKKVKKIKPVPAETEKVENDFAISNTVRQINLDNVGSSIDVEPCNGHEHSLSKEIPKDPEHATGRKRKTGETTPAPVTKRSRSSSAHGKPRLSTRTLNASRRVSGENSPGAKSVLDADINTDTDSDMQRITIKD</sequence>
<evidence type="ECO:0000256" key="1">
    <source>
        <dbReference type="SAM" id="MobiDB-lite"/>
    </source>
</evidence>
<dbReference type="AlphaFoldDB" id="A0A392MK97"/>
<dbReference type="Proteomes" id="UP000265520">
    <property type="component" value="Unassembled WGS sequence"/>
</dbReference>
<proteinExistence type="predicted"/>
<dbReference type="EMBL" id="LXQA010013205">
    <property type="protein sequence ID" value="MCH87946.1"/>
    <property type="molecule type" value="Genomic_DNA"/>
</dbReference>
<accession>A0A392MK97</accession>
<feature type="region of interest" description="Disordered" evidence="1">
    <location>
        <begin position="138"/>
        <end position="233"/>
    </location>
</feature>
<comment type="caution">
    <text evidence="2">The sequence shown here is derived from an EMBL/GenBank/DDBJ whole genome shotgun (WGS) entry which is preliminary data.</text>
</comment>
<evidence type="ECO:0000313" key="3">
    <source>
        <dbReference type="Proteomes" id="UP000265520"/>
    </source>
</evidence>